<dbReference type="EMBL" id="CACVAW010000044">
    <property type="protein sequence ID" value="CAA6811541.1"/>
    <property type="molecule type" value="Genomic_DNA"/>
</dbReference>
<dbReference type="PANTHER" id="PTHR43022">
    <property type="entry name" value="PROTEIN SMF"/>
    <property type="match status" value="1"/>
</dbReference>
<dbReference type="AlphaFoldDB" id="A0A6S6SWU4"/>
<dbReference type="SUPFAM" id="SSF102405">
    <property type="entry name" value="MCP/YpsA-like"/>
    <property type="match status" value="1"/>
</dbReference>
<protein>
    <submittedName>
        <fullName evidence="3">Rossmann fold nucleotide-binding protein Smf possibly involved in DNA uptake</fullName>
    </submittedName>
</protein>
<dbReference type="InterPro" id="IPR057666">
    <property type="entry name" value="DrpA_SLOG"/>
</dbReference>
<comment type="similarity">
    <text evidence="1">Belongs to the DprA/Smf family.</text>
</comment>
<name>A0A6S6SWU4_9BACT</name>
<organism evidence="3">
    <name type="scientific">uncultured Campylobacterales bacterium</name>
    <dbReference type="NCBI Taxonomy" id="352960"/>
    <lineage>
        <taxon>Bacteria</taxon>
        <taxon>Pseudomonadati</taxon>
        <taxon>Campylobacterota</taxon>
        <taxon>Epsilonproteobacteria</taxon>
        <taxon>Campylobacterales</taxon>
        <taxon>environmental samples</taxon>
    </lineage>
</organism>
<feature type="domain" description="Smf/DprA SLOG" evidence="2">
    <location>
        <begin position="18"/>
        <end position="199"/>
    </location>
</feature>
<dbReference type="Gene3D" id="3.40.50.450">
    <property type="match status" value="1"/>
</dbReference>
<evidence type="ECO:0000259" key="2">
    <source>
        <dbReference type="Pfam" id="PF02481"/>
    </source>
</evidence>
<reference evidence="3" key="1">
    <citation type="submission" date="2020-01" db="EMBL/GenBank/DDBJ databases">
        <authorList>
            <person name="Meier V. D."/>
            <person name="Meier V D."/>
        </authorList>
    </citation>
    <scope>NUCLEOTIDE SEQUENCE</scope>
    <source>
        <strain evidence="3">HLG_WM_MAG_12</strain>
    </source>
</reference>
<sequence length="252" mass="27869">MNSITNHQINSDLKIDNLYYEGNIDLINRPKISIVGTRRPSHYTQIQTMKIASALCNAGFVIVSGAALGVDAIAHKGAFPNTIAVMANSLDITYPKTNANIINNIKKDALTLSEYKPTTKATRYSFVQRNRIVVYLGDILIVSEADINSGSIRSAEYAIKMGKKIFVLPHRLGESLGTNELVKNGYATTILNVDEFISSFAPTYMPKINDEILEFCKDGVFLATALEKFGDTIYEYEIEGKLKNDGINVYVV</sequence>
<dbReference type="GO" id="GO:0009294">
    <property type="term" value="P:DNA-mediated transformation"/>
    <property type="evidence" value="ECO:0007669"/>
    <property type="project" value="InterPro"/>
</dbReference>
<dbReference type="InterPro" id="IPR003488">
    <property type="entry name" value="DprA"/>
</dbReference>
<gene>
    <name evidence="3" type="ORF">HELGO_WM6446</name>
</gene>
<dbReference type="Pfam" id="PF02481">
    <property type="entry name" value="DNA_processg_A"/>
    <property type="match status" value="1"/>
</dbReference>
<proteinExistence type="inferred from homology"/>
<accession>A0A6S6SWU4</accession>
<evidence type="ECO:0000256" key="1">
    <source>
        <dbReference type="ARBA" id="ARBA00006525"/>
    </source>
</evidence>
<dbReference type="PANTHER" id="PTHR43022:SF1">
    <property type="entry name" value="PROTEIN SMF"/>
    <property type="match status" value="1"/>
</dbReference>
<evidence type="ECO:0000313" key="3">
    <source>
        <dbReference type="EMBL" id="CAA6811541.1"/>
    </source>
</evidence>